<proteinExistence type="predicted"/>
<evidence type="ECO:0000259" key="6">
    <source>
        <dbReference type="SMART" id="SM01349"/>
    </source>
</evidence>
<dbReference type="InParanoid" id="A8J7M5"/>
<dbReference type="GO" id="GO:0005881">
    <property type="term" value="C:cytoplasmic microtubule"/>
    <property type="evidence" value="ECO:0000318"/>
    <property type="project" value="GO_Central"/>
</dbReference>
<keyword evidence="2" id="KW-0963">Cytoplasm</keyword>
<dbReference type="STRING" id="3055.A8J7M5"/>
<dbReference type="RefSeq" id="XP_001697468.1">
    <property type="nucleotide sequence ID" value="XM_001697416.2"/>
</dbReference>
<dbReference type="GO" id="GO:0031110">
    <property type="term" value="P:regulation of microtubule polymerization or depolymerization"/>
    <property type="evidence" value="ECO:0007669"/>
    <property type="project" value="UniProtKB-ARBA"/>
</dbReference>
<dbReference type="GO" id="GO:0008017">
    <property type="term" value="F:microtubule binding"/>
    <property type="evidence" value="ECO:0000318"/>
    <property type="project" value="GO_Central"/>
</dbReference>
<evidence type="ECO:0000313" key="7">
    <source>
        <dbReference type="EMBL" id="PNW84683.1"/>
    </source>
</evidence>
<evidence type="ECO:0000256" key="4">
    <source>
        <dbReference type="ARBA" id="ARBA00023212"/>
    </source>
</evidence>
<evidence type="ECO:0000256" key="1">
    <source>
        <dbReference type="ARBA" id="ARBA00004245"/>
    </source>
</evidence>
<feature type="compositionally biased region" description="Low complexity" evidence="5">
    <location>
        <begin position="723"/>
        <end position="733"/>
    </location>
</feature>
<dbReference type="InterPro" id="IPR016024">
    <property type="entry name" value="ARM-type_fold"/>
</dbReference>
<dbReference type="InterPro" id="IPR024395">
    <property type="entry name" value="CLASP_N_dom"/>
</dbReference>
<accession>A8J7M5</accession>
<feature type="domain" description="TOG" evidence="6">
    <location>
        <begin position="2"/>
        <end position="229"/>
    </location>
</feature>
<feature type="region of interest" description="Disordered" evidence="5">
    <location>
        <begin position="1216"/>
        <end position="1248"/>
    </location>
</feature>
<evidence type="ECO:0000256" key="2">
    <source>
        <dbReference type="ARBA" id="ARBA00022490"/>
    </source>
</evidence>
<feature type="region of interest" description="Disordered" evidence="5">
    <location>
        <begin position="228"/>
        <end position="286"/>
    </location>
</feature>
<dbReference type="InterPro" id="IPR021133">
    <property type="entry name" value="HEAT_type_2"/>
</dbReference>
<dbReference type="Gramene" id="PNW84683">
    <property type="protein sequence ID" value="PNW84683"/>
    <property type="gene ID" value="CHLRE_03g154425v5"/>
</dbReference>
<dbReference type="Gene3D" id="1.25.10.10">
    <property type="entry name" value="Leucine-rich Repeat Variant"/>
    <property type="match status" value="4"/>
</dbReference>
<dbReference type="InterPro" id="IPR048491">
    <property type="entry name" value="XMAP215_CLASP_TOG"/>
</dbReference>
<dbReference type="GO" id="GO:0000226">
    <property type="term" value="P:microtubule cytoskeleton organization"/>
    <property type="evidence" value="ECO:0000318"/>
    <property type="project" value="GO_Central"/>
</dbReference>
<protein>
    <recommendedName>
        <fullName evidence="6">TOG domain-containing protein</fullName>
    </recommendedName>
</protein>
<organism evidence="7 8">
    <name type="scientific">Chlamydomonas reinhardtii</name>
    <name type="common">Chlamydomonas smithii</name>
    <dbReference type="NCBI Taxonomy" id="3055"/>
    <lineage>
        <taxon>Eukaryota</taxon>
        <taxon>Viridiplantae</taxon>
        <taxon>Chlorophyta</taxon>
        <taxon>core chlorophytes</taxon>
        <taxon>Chlorophyceae</taxon>
        <taxon>CS clade</taxon>
        <taxon>Chlamydomonadales</taxon>
        <taxon>Chlamydomonadaceae</taxon>
        <taxon>Chlamydomonas</taxon>
    </lineage>
</organism>
<feature type="domain" description="TOG" evidence="6">
    <location>
        <begin position="836"/>
        <end position="1068"/>
    </location>
</feature>
<comment type="subcellular location">
    <subcellularLocation>
        <location evidence="1">Cytoplasm</location>
        <location evidence="1">Cytoskeleton</location>
    </subcellularLocation>
</comment>
<sequence>MTSPEWVGIREDLQASTKQRLSGLESLEALLKRASLNKSELGELLDLSPGLLGDANSKVAQQTLEALCVVVKRQDVSLNPYASLLVPSVAERLGDSRQPVREQALHVLVALFKALKPDVVLEKLNPLWQHKSWKVKHGLLEVIAEVASTTGVFAFINGRDQNSAVLKQIVRMVEEPDMTVREAALGCLEEINRQAPAAVVNAVQASSLRPERQREVFGRLGAGTVPADVVSRRDDSAAPSAAGTGGYSHGAADTAPAERVSGSGAGTNAVASREMHARRQSSAAAGPGPAAAAAAAAAATVKRGGFKDGGSMTMDGELPQVAPIPISSERELRLELEAATALLAQAPCLDWQGRMTAMQRVEGLVLGGALEYDCFYEAIKGLSQALSQQFKERRSTIARQTCHIIGVLASHMGTRFESHALTLLPVLFGVVVITVAVMAESADQGVRTVLRHCQTPRILQVVSDGVCKEKNPKTRQFCAGYIGLILEEWDVSVWTRNTEGLEAALRAAAQDSVGDTRASARTAMALYNSAQPERAHAFLRRLDSSLQDKLSAALGVTAKPAKPAPSTFSRQTIKTFVARQPSAAEDIIVVVPGPKATPRRTDVAAAPQAAEAVAVPRPRAGRTSNAFGVAPVLASSSHEAAAAMEAPATLSRPATSAAAARPARKSLALPPGRIPGGSADLTSLLGEPGTSSSAIDPATQARAAALRRPRMSALPYDLPQRVPSEAPPAASSATMRESSAAGRVPCPAPVEARPPAAPVPAATPSTSHRTSNAWQLQAERSAPDMMTTTAATASHGSSSAAAATSNTLPAGSSAVLGSGLVPLSRIVAALLGGPRTWSEKVDALNALSAHVRASVGAGAASNGLDTMPSPLLAAEPDKVQAALERVRERLMEALEDPHLKVLSAALALVCDTVRHYGRVMEPQLDRLLPLLLGKGAEQKEGLRVACADVLSECGTSYRPDVVLPALTKSLDLVKLPRGKQGALDFFKAHVGRWGHLQPTQLKHWLVRLAPLLDDRTPELRRRAAEVLDLLLAAPWAREPIAYVAYQHNSPDVGPLRRYLASSQTAAAALGGASLHAHPHSTSLNGSGSQLGATAAALQQQMAGLTLSGVAPPAIGDNRRQLPGNAPVLQPGVLPPSVAAYGAPSRAGHSTSGYGSGTAAAQSLPGGVVGQEDVRYAGSTGAAATGPLSLDGAVLARGLPSVHAPPPAVASWVASSRPSYDGMTSTRGAQDFTSPPGAHRSSAPGSTSAAFAAEQARGAYVTGPAQPAPSTSYQPLSLYTGPCLAPASLSHGGNRPRLQVPADPAAQLAVLGQLLDTARAVVSGGGSREQQAAALEALGDAAECCSREAWVRTFPLLMVEMTGCWLPHASSALRTMGLALLKELLLHQPALFGESNLDATLGLLLAGVGDSSRDVSMTGGQGLKVLLGRASPGPALLLLTAALPREGDAHRLAPGDKGARLVAVLEGVRALAARLDRPELHRLSFIALPDTGCSLVEGLVANLNDPETSVRRGAVVTLADLWYRLGHSVRDVLQVLAASNYNLLCIYYLKMHGITVRTDVEDPTQHPMVLGGGPSGGGVLGL</sequence>
<dbReference type="PANTHER" id="PTHR21567:SF9">
    <property type="entry name" value="CLIP-ASSOCIATING PROTEIN"/>
    <property type="match status" value="1"/>
</dbReference>
<gene>
    <name evidence="7" type="ORF">CHLRE_03g154425v5</name>
</gene>
<feature type="compositionally biased region" description="Polar residues" evidence="5">
    <location>
        <begin position="1221"/>
        <end position="1232"/>
    </location>
</feature>
<dbReference type="KEGG" id="cre:CHLRE_03g154425v5"/>
<dbReference type="InterPro" id="IPR034085">
    <property type="entry name" value="TOG"/>
</dbReference>
<dbReference type="Pfam" id="PF21040">
    <property type="entry name" value="CEP104-like_TOG"/>
    <property type="match status" value="1"/>
</dbReference>
<feature type="compositionally biased region" description="Polar residues" evidence="5">
    <location>
        <begin position="765"/>
        <end position="774"/>
    </location>
</feature>
<dbReference type="GO" id="GO:0005819">
    <property type="term" value="C:spindle"/>
    <property type="evidence" value="ECO:0007669"/>
    <property type="project" value="UniProtKB-ARBA"/>
</dbReference>
<feature type="region of interest" description="Disordered" evidence="5">
    <location>
        <begin position="644"/>
        <end position="774"/>
    </location>
</feature>
<feature type="compositionally biased region" description="Low complexity" evidence="5">
    <location>
        <begin position="644"/>
        <end position="671"/>
    </location>
</feature>
<dbReference type="GO" id="GO:1902903">
    <property type="term" value="P:regulation of supramolecular fiber organization"/>
    <property type="evidence" value="ECO:0007669"/>
    <property type="project" value="UniProtKB-ARBA"/>
</dbReference>
<dbReference type="EMBL" id="CM008964">
    <property type="protein sequence ID" value="PNW84683.1"/>
    <property type="molecule type" value="Genomic_DNA"/>
</dbReference>
<dbReference type="eggNOG" id="KOG2956">
    <property type="taxonomic scope" value="Eukaryota"/>
</dbReference>
<dbReference type="GeneID" id="5723084"/>
<feature type="domain" description="TOG" evidence="6">
    <location>
        <begin position="331"/>
        <end position="564"/>
    </location>
</feature>
<keyword evidence="4" id="KW-0206">Cytoskeleton</keyword>
<dbReference type="GO" id="GO:0000278">
    <property type="term" value="P:mitotic cell cycle"/>
    <property type="evidence" value="ECO:0007669"/>
    <property type="project" value="UniProtKB-ARBA"/>
</dbReference>
<dbReference type="InterPro" id="IPR011989">
    <property type="entry name" value="ARM-like"/>
</dbReference>
<dbReference type="Pfam" id="PF12348">
    <property type="entry name" value="CLASP_N"/>
    <property type="match status" value="1"/>
</dbReference>
<feature type="compositionally biased region" description="Low complexity" evidence="5">
    <location>
        <begin position="749"/>
        <end position="764"/>
    </location>
</feature>
<evidence type="ECO:0000256" key="5">
    <source>
        <dbReference type="SAM" id="MobiDB-lite"/>
    </source>
</evidence>
<dbReference type="OrthoDB" id="46159at2759"/>
<dbReference type="PROSITE" id="PS50077">
    <property type="entry name" value="HEAT_REPEAT"/>
    <property type="match status" value="1"/>
</dbReference>
<dbReference type="HOGENOM" id="CLU_245109_0_0_1"/>
<evidence type="ECO:0000313" key="8">
    <source>
        <dbReference type="Proteomes" id="UP000006906"/>
    </source>
</evidence>
<dbReference type="Proteomes" id="UP000006906">
    <property type="component" value="Chromosome 3"/>
</dbReference>
<dbReference type="SUPFAM" id="SSF48371">
    <property type="entry name" value="ARM repeat"/>
    <property type="match status" value="2"/>
</dbReference>
<dbReference type="SMART" id="SM01349">
    <property type="entry name" value="TOG"/>
    <property type="match status" value="3"/>
</dbReference>
<dbReference type="FunCoup" id="A8J7M5">
    <property type="interactions" value="1524"/>
</dbReference>
<dbReference type="PaxDb" id="3055-EDP00130"/>
<dbReference type="ExpressionAtlas" id="A8J7M5">
    <property type="expression patterns" value="baseline and differential"/>
</dbReference>
<reference evidence="7 8" key="1">
    <citation type="journal article" date="2007" name="Science">
        <title>The Chlamydomonas genome reveals the evolution of key animal and plant functions.</title>
        <authorList>
            <person name="Merchant S.S."/>
            <person name="Prochnik S.E."/>
            <person name="Vallon O."/>
            <person name="Harris E.H."/>
            <person name="Karpowicz S.J."/>
            <person name="Witman G.B."/>
            <person name="Terry A."/>
            <person name="Salamov A."/>
            <person name="Fritz-Laylin L.K."/>
            <person name="Marechal-Drouard L."/>
            <person name="Marshall W.F."/>
            <person name="Qu L.H."/>
            <person name="Nelson D.R."/>
            <person name="Sanderfoot A.A."/>
            <person name="Spalding M.H."/>
            <person name="Kapitonov V.V."/>
            <person name="Ren Q."/>
            <person name="Ferris P."/>
            <person name="Lindquist E."/>
            <person name="Shapiro H."/>
            <person name="Lucas S.M."/>
            <person name="Grimwood J."/>
            <person name="Schmutz J."/>
            <person name="Cardol P."/>
            <person name="Cerutti H."/>
            <person name="Chanfreau G."/>
            <person name="Chen C.L."/>
            <person name="Cognat V."/>
            <person name="Croft M.T."/>
            <person name="Dent R."/>
            <person name="Dutcher S."/>
            <person name="Fernandez E."/>
            <person name="Fukuzawa H."/>
            <person name="Gonzalez-Ballester D."/>
            <person name="Gonzalez-Halphen D."/>
            <person name="Hallmann A."/>
            <person name="Hanikenne M."/>
            <person name="Hippler M."/>
            <person name="Inwood W."/>
            <person name="Jabbari K."/>
            <person name="Kalanon M."/>
            <person name="Kuras R."/>
            <person name="Lefebvre P.A."/>
            <person name="Lemaire S.D."/>
            <person name="Lobanov A.V."/>
            <person name="Lohr M."/>
            <person name="Manuell A."/>
            <person name="Meier I."/>
            <person name="Mets L."/>
            <person name="Mittag M."/>
            <person name="Mittelmeier T."/>
            <person name="Moroney J.V."/>
            <person name="Moseley J."/>
            <person name="Napoli C."/>
            <person name="Nedelcu A.M."/>
            <person name="Niyogi K."/>
            <person name="Novoselov S.V."/>
            <person name="Paulsen I.T."/>
            <person name="Pazour G."/>
            <person name="Purton S."/>
            <person name="Ral J.P."/>
            <person name="Riano-Pachon D.M."/>
            <person name="Riekhof W."/>
            <person name="Rymarquis L."/>
            <person name="Schroda M."/>
            <person name="Stern D."/>
            <person name="Umen J."/>
            <person name="Willows R."/>
            <person name="Wilson N."/>
            <person name="Zimmer S.L."/>
            <person name="Allmer J."/>
            <person name="Balk J."/>
            <person name="Bisova K."/>
            <person name="Chen C.J."/>
            <person name="Elias M."/>
            <person name="Gendler K."/>
            <person name="Hauser C."/>
            <person name="Lamb M.R."/>
            <person name="Ledford H."/>
            <person name="Long J.C."/>
            <person name="Minagawa J."/>
            <person name="Page M.D."/>
            <person name="Pan J."/>
            <person name="Pootakham W."/>
            <person name="Roje S."/>
            <person name="Rose A."/>
            <person name="Stahlberg E."/>
            <person name="Terauchi A.M."/>
            <person name="Yang P."/>
            <person name="Ball S."/>
            <person name="Bowler C."/>
            <person name="Dieckmann C.L."/>
            <person name="Gladyshev V.N."/>
            <person name="Green P."/>
            <person name="Jorgensen R."/>
            <person name="Mayfield S."/>
            <person name="Mueller-Roeber B."/>
            <person name="Rajamani S."/>
            <person name="Sayre R.T."/>
            <person name="Brokstein P."/>
            <person name="Dubchak I."/>
            <person name="Goodstein D."/>
            <person name="Hornick L."/>
            <person name="Huang Y.W."/>
            <person name="Jhaveri J."/>
            <person name="Luo Y."/>
            <person name="Martinez D."/>
            <person name="Ngau W.C."/>
            <person name="Otillar B."/>
            <person name="Poliakov A."/>
            <person name="Porter A."/>
            <person name="Szajkowski L."/>
            <person name="Werner G."/>
            <person name="Zhou K."/>
            <person name="Grigoriev I.V."/>
            <person name="Rokhsar D.S."/>
            <person name="Grossman A.R."/>
        </authorList>
    </citation>
    <scope>NUCLEOTIDE SEQUENCE [LARGE SCALE GENOMIC DNA]</scope>
    <source>
        <strain evidence="8">CC-503</strain>
    </source>
</reference>
<evidence type="ECO:0000256" key="3">
    <source>
        <dbReference type="ARBA" id="ARBA00022737"/>
    </source>
</evidence>
<keyword evidence="8" id="KW-1185">Reference proteome</keyword>
<dbReference type="Pfam" id="PF21041">
    <property type="entry name" value="XMAP215_CLASP_TOG"/>
    <property type="match status" value="1"/>
</dbReference>
<dbReference type="PANTHER" id="PTHR21567">
    <property type="entry name" value="CLASP"/>
    <property type="match status" value="1"/>
</dbReference>
<keyword evidence="3" id="KW-0677">Repeat</keyword>
<name>A8J7M5_CHLRE</name>